<dbReference type="GO" id="GO:0008270">
    <property type="term" value="F:zinc ion binding"/>
    <property type="evidence" value="ECO:0007669"/>
    <property type="project" value="InterPro"/>
</dbReference>
<dbReference type="InterPro" id="IPR020843">
    <property type="entry name" value="ER"/>
</dbReference>
<dbReference type="NCBIfam" id="TIGR03451">
    <property type="entry name" value="mycoS_dep_FDH"/>
    <property type="match status" value="1"/>
</dbReference>
<evidence type="ECO:0000256" key="4">
    <source>
        <dbReference type="ARBA" id="ARBA00022833"/>
    </source>
</evidence>
<evidence type="ECO:0000256" key="2">
    <source>
        <dbReference type="ARBA" id="ARBA00008072"/>
    </source>
</evidence>
<dbReference type="PANTHER" id="PTHR43350">
    <property type="entry name" value="NAD-DEPENDENT ALCOHOL DEHYDROGENASE"/>
    <property type="match status" value="1"/>
</dbReference>
<accession>A0A6G9YKM4</accession>
<dbReference type="InterPro" id="IPR013149">
    <property type="entry name" value="ADH-like_C"/>
</dbReference>
<evidence type="ECO:0000313" key="9">
    <source>
        <dbReference type="Proteomes" id="UP000503540"/>
    </source>
</evidence>
<organism evidence="8 9">
    <name type="scientific">Nocardia arthritidis</name>
    <dbReference type="NCBI Taxonomy" id="228602"/>
    <lineage>
        <taxon>Bacteria</taxon>
        <taxon>Bacillati</taxon>
        <taxon>Actinomycetota</taxon>
        <taxon>Actinomycetes</taxon>
        <taxon>Mycobacteriales</taxon>
        <taxon>Nocardiaceae</taxon>
        <taxon>Nocardia</taxon>
    </lineage>
</organism>
<dbReference type="PROSITE" id="PS00059">
    <property type="entry name" value="ADH_ZINC"/>
    <property type="match status" value="1"/>
</dbReference>
<dbReference type="Gene3D" id="3.40.50.720">
    <property type="entry name" value="NAD(P)-binding Rossmann-like Domain"/>
    <property type="match status" value="1"/>
</dbReference>
<dbReference type="Proteomes" id="UP000503540">
    <property type="component" value="Chromosome"/>
</dbReference>
<dbReference type="SUPFAM" id="SSF50129">
    <property type="entry name" value="GroES-like"/>
    <property type="match status" value="1"/>
</dbReference>
<dbReference type="InterPro" id="IPR002328">
    <property type="entry name" value="ADH_Zn_CS"/>
</dbReference>
<dbReference type="AlphaFoldDB" id="A0A6G9YKM4"/>
<evidence type="ECO:0000313" key="8">
    <source>
        <dbReference type="EMBL" id="QIS13754.1"/>
    </source>
</evidence>
<dbReference type="KEGG" id="nah:F5544_29545"/>
<reference evidence="8 9" key="1">
    <citation type="journal article" date="2019" name="ACS Chem. Biol.">
        <title>Identification and Mobilization of a Cryptic Antibiotic Biosynthesis Gene Locus from a Human-Pathogenic Nocardia Isolate.</title>
        <authorList>
            <person name="Herisse M."/>
            <person name="Ishida K."/>
            <person name="Porter J.L."/>
            <person name="Howden B."/>
            <person name="Hertweck C."/>
            <person name="Stinear T.P."/>
            <person name="Pidot S.J."/>
        </authorList>
    </citation>
    <scope>NUCLEOTIDE SEQUENCE [LARGE SCALE GENOMIC DNA]</scope>
    <source>
        <strain evidence="8 9">AUSMDU00012717</strain>
    </source>
</reference>
<protein>
    <submittedName>
        <fullName evidence="8">S-(Hydroxymethyl)mycothiol dehydrogenase</fullName>
        <ecNumber evidence="8">1.1.1.306</ecNumber>
    </submittedName>
</protein>
<feature type="domain" description="Enoyl reductase (ER)" evidence="7">
    <location>
        <begin position="25"/>
        <end position="367"/>
    </location>
</feature>
<dbReference type="EC" id="1.1.1.306" evidence="8"/>
<dbReference type="PANTHER" id="PTHR43350:SF21">
    <property type="entry name" value="S-NITROSOMYCOTHIOL REDUCTASE MSCR"/>
    <property type="match status" value="1"/>
</dbReference>
<keyword evidence="4 6" id="KW-0862">Zinc</keyword>
<dbReference type="Pfam" id="PF08240">
    <property type="entry name" value="ADH_N"/>
    <property type="match status" value="1"/>
</dbReference>
<keyword evidence="3 6" id="KW-0479">Metal-binding</keyword>
<evidence type="ECO:0000256" key="5">
    <source>
        <dbReference type="ARBA" id="ARBA00023002"/>
    </source>
</evidence>
<dbReference type="FunFam" id="3.40.50.720:FF:000003">
    <property type="entry name" value="S-(hydroxymethyl)glutathione dehydrogenase"/>
    <property type="match status" value="1"/>
</dbReference>
<dbReference type="InterPro" id="IPR013154">
    <property type="entry name" value="ADH-like_N"/>
</dbReference>
<dbReference type="Pfam" id="PF00107">
    <property type="entry name" value="ADH_zinc_N"/>
    <property type="match status" value="1"/>
</dbReference>
<comment type="similarity">
    <text evidence="2 6">Belongs to the zinc-containing alcohol dehydrogenase family.</text>
</comment>
<dbReference type="SMART" id="SM00829">
    <property type="entry name" value="PKS_ER"/>
    <property type="match status" value="1"/>
</dbReference>
<evidence type="ECO:0000256" key="3">
    <source>
        <dbReference type="ARBA" id="ARBA00022723"/>
    </source>
</evidence>
<dbReference type="GO" id="GO:0050607">
    <property type="term" value="F:mycothiol-dependent formaldehyde dehydrogenase activity"/>
    <property type="evidence" value="ECO:0007669"/>
    <property type="project" value="UniProtKB-EC"/>
</dbReference>
<comment type="cofactor">
    <cofactor evidence="1 6">
        <name>Zn(2+)</name>
        <dbReference type="ChEBI" id="CHEBI:29105"/>
    </cofactor>
</comment>
<dbReference type="SUPFAM" id="SSF51735">
    <property type="entry name" value="NAD(P)-binding Rossmann-fold domains"/>
    <property type="match status" value="1"/>
</dbReference>
<dbReference type="InterPro" id="IPR011032">
    <property type="entry name" value="GroES-like_sf"/>
</dbReference>
<dbReference type="EMBL" id="CP046172">
    <property type="protein sequence ID" value="QIS13754.1"/>
    <property type="molecule type" value="Genomic_DNA"/>
</dbReference>
<evidence type="ECO:0000256" key="6">
    <source>
        <dbReference type="RuleBase" id="RU361277"/>
    </source>
</evidence>
<evidence type="ECO:0000256" key="1">
    <source>
        <dbReference type="ARBA" id="ARBA00001947"/>
    </source>
</evidence>
<keyword evidence="9" id="KW-1185">Reference proteome</keyword>
<dbReference type="InterPro" id="IPR017816">
    <property type="entry name" value="MycoS_dep_FDH"/>
</dbReference>
<gene>
    <name evidence="8" type="ORF">F5544_29545</name>
</gene>
<keyword evidence="5 8" id="KW-0560">Oxidoreductase</keyword>
<dbReference type="Gene3D" id="3.90.180.10">
    <property type="entry name" value="Medium-chain alcohol dehydrogenases, catalytic domain"/>
    <property type="match status" value="1"/>
</dbReference>
<name>A0A6G9YKM4_9NOCA</name>
<dbReference type="InterPro" id="IPR036291">
    <property type="entry name" value="NAD(P)-bd_dom_sf"/>
</dbReference>
<proteinExistence type="inferred from homology"/>
<evidence type="ECO:0000259" key="7">
    <source>
        <dbReference type="SMART" id="SM00829"/>
    </source>
</evidence>
<sequence>MLRPGCVRGRASVAQLVYGVIVRSKQAPVEVTRIEIPEPGPREAVVRIQACGVCETDLNYRDGKVGDDFPYLLGHEAAGVVEQVGDGVDEVRRGEFVILNWRAVCGTCRACRKGKPWNCLSPLTAAQSMTLPDGTPLTPVLGVGGLAEKTLVHAGQCTKIDPGVDPAGAALLGCGIATGVGAALHTGAVERGDSVAVFGCDGIGVAAIAGARLAGADPIIAVDRVQRNLEWAKSFGATDTIDADSADVLSRIRALTGGLGADVVIDTTARVETWKQAFRARGPAGTLVMLGLPAPGEQLDIPLHELRVRGGSIKSAWYGDTLPARDFPALIGSYRQGLLDLDAFVTETISLSEVEQALSKLRRRVVLRSVVRP</sequence>